<dbReference type="EMBL" id="CADIKH010000009">
    <property type="protein sequence ID" value="CAB3754593.1"/>
    <property type="molecule type" value="Genomic_DNA"/>
</dbReference>
<keyword evidence="2" id="KW-1185">Reference proteome</keyword>
<dbReference type="Pfam" id="PF07505">
    <property type="entry name" value="DUF5131"/>
    <property type="match status" value="1"/>
</dbReference>
<accession>A0A6J5DKU4</accession>
<sequence length="293" mass="32737">MAIETGISYVKSSLNGWIGCTQISPGCDACYAMAGDLRFHGGKHWGPGAPRHRTAASNWKKAESWNRQAAAAGTFWPVFWNTQADMFDNEVPDEWRADAWNLFALTPNLTWLLVTKRIGNAKRMLPADWGTGYPNVWVISTVVNQEEAERDIPKLAELDAAVKGISHGPGLGPLDLSFRIESGRYAGKRAIDTLDWIITEGESRQGRTPREYKMEWAESLAEQASEARIAFFMKQMGHLPTRAGERVRFKGKGAHVLEWPKPLQRQEFPLGNVLVPEPEHALRAVHRIIPIAG</sequence>
<dbReference type="AlphaFoldDB" id="A0A6J5DKU4"/>
<reference evidence="1 2" key="1">
    <citation type="submission" date="2020-04" db="EMBL/GenBank/DDBJ databases">
        <authorList>
            <person name="De Canck E."/>
        </authorList>
    </citation>
    <scope>NUCLEOTIDE SEQUENCE [LARGE SCALE GENOMIC DNA]</scope>
    <source>
        <strain evidence="1 2">LMG 29542</strain>
    </source>
</reference>
<dbReference type="InterPro" id="IPR011101">
    <property type="entry name" value="DUF5131"/>
</dbReference>
<dbReference type="RefSeq" id="WP_175226660.1">
    <property type="nucleotide sequence ID" value="NZ_CADIKH010000009.1"/>
</dbReference>
<organism evidence="1 2">
    <name type="scientific">Paraburkholderia humisilvae</name>
    <dbReference type="NCBI Taxonomy" id="627669"/>
    <lineage>
        <taxon>Bacteria</taxon>
        <taxon>Pseudomonadati</taxon>
        <taxon>Pseudomonadota</taxon>
        <taxon>Betaproteobacteria</taxon>
        <taxon>Burkholderiales</taxon>
        <taxon>Burkholderiaceae</taxon>
        <taxon>Paraburkholderia</taxon>
    </lineage>
</organism>
<protein>
    <recommendedName>
        <fullName evidence="3">Bacteriophage protein gp37</fullName>
    </recommendedName>
</protein>
<dbReference type="Proteomes" id="UP000494363">
    <property type="component" value="Unassembled WGS sequence"/>
</dbReference>
<evidence type="ECO:0000313" key="1">
    <source>
        <dbReference type="EMBL" id="CAB3754593.1"/>
    </source>
</evidence>
<gene>
    <name evidence="1" type="ORF">LMG29542_02392</name>
</gene>
<proteinExistence type="predicted"/>
<evidence type="ECO:0008006" key="3">
    <source>
        <dbReference type="Google" id="ProtNLM"/>
    </source>
</evidence>
<name>A0A6J5DKU4_9BURK</name>
<evidence type="ECO:0000313" key="2">
    <source>
        <dbReference type="Proteomes" id="UP000494363"/>
    </source>
</evidence>